<reference evidence="2" key="1">
    <citation type="journal article" date="2023" name="Front. Plant Sci.">
        <title>Chromosomal-level genome assembly of Melastoma candidum provides insights into trichome evolution.</title>
        <authorList>
            <person name="Zhong Y."/>
            <person name="Wu W."/>
            <person name="Sun C."/>
            <person name="Zou P."/>
            <person name="Liu Y."/>
            <person name="Dai S."/>
            <person name="Zhou R."/>
        </authorList>
    </citation>
    <scope>NUCLEOTIDE SEQUENCE [LARGE SCALE GENOMIC DNA]</scope>
</reference>
<evidence type="ECO:0000313" key="1">
    <source>
        <dbReference type="EMBL" id="KAI4340951.1"/>
    </source>
</evidence>
<organism evidence="1 2">
    <name type="scientific">Melastoma candidum</name>
    <dbReference type="NCBI Taxonomy" id="119954"/>
    <lineage>
        <taxon>Eukaryota</taxon>
        <taxon>Viridiplantae</taxon>
        <taxon>Streptophyta</taxon>
        <taxon>Embryophyta</taxon>
        <taxon>Tracheophyta</taxon>
        <taxon>Spermatophyta</taxon>
        <taxon>Magnoliopsida</taxon>
        <taxon>eudicotyledons</taxon>
        <taxon>Gunneridae</taxon>
        <taxon>Pentapetalae</taxon>
        <taxon>rosids</taxon>
        <taxon>malvids</taxon>
        <taxon>Myrtales</taxon>
        <taxon>Melastomataceae</taxon>
        <taxon>Melastomatoideae</taxon>
        <taxon>Melastomateae</taxon>
        <taxon>Melastoma</taxon>
    </lineage>
</organism>
<evidence type="ECO:0000313" key="2">
    <source>
        <dbReference type="Proteomes" id="UP001057402"/>
    </source>
</evidence>
<name>A0ACB9P1H2_9MYRT</name>
<gene>
    <name evidence="1" type="ORF">MLD38_025738</name>
</gene>
<dbReference type="EMBL" id="CM042886">
    <property type="protein sequence ID" value="KAI4340951.1"/>
    <property type="molecule type" value="Genomic_DNA"/>
</dbReference>
<comment type="caution">
    <text evidence="1">The sequence shown here is derived from an EMBL/GenBank/DDBJ whole genome shotgun (WGS) entry which is preliminary data.</text>
</comment>
<proteinExistence type="predicted"/>
<sequence length="211" mass="23523">MSQIQVTSPRRCATKQNHNHNFDLSFLWKLLSTIFTALLAVVLLVWLVLRPSKPSLSVDQASLYRLSLSDTSLVNSSVQLTLRVSNPNGRLGIYYDEFHVSASYRGQRIADPVSFPPFYQGHEDHDLLSASLDGNNLPVGPYFGSEVAGDQVEGKLRVNFAMDGRFRWKVGTWVSGKYRINVECVTTMDFGQGSLTGQLTFRQGSQCSTVL</sequence>
<keyword evidence="2" id="KW-1185">Reference proteome</keyword>
<dbReference type="Proteomes" id="UP001057402">
    <property type="component" value="Chromosome 7"/>
</dbReference>
<protein>
    <submittedName>
        <fullName evidence="1">Uncharacterized protein</fullName>
    </submittedName>
</protein>
<accession>A0ACB9P1H2</accession>